<feature type="domain" description="C2H2-type" evidence="15">
    <location>
        <begin position="365"/>
        <end position="392"/>
    </location>
</feature>
<evidence type="ECO:0000256" key="13">
    <source>
        <dbReference type="SAM" id="Coils"/>
    </source>
</evidence>
<evidence type="ECO:0000256" key="3">
    <source>
        <dbReference type="ARBA" id="ARBA00006991"/>
    </source>
</evidence>
<keyword evidence="9" id="KW-0238">DNA-binding</keyword>
<keyword evidence="8" id="KW-0805">Transcription regulation</keyword>
<keyword evidence="7" id="KW-0862">Zinc</keyword>
<evidence type="ECO:0000256" key="6">
    <source>
        <dbReference type="ARBA" id="ARBA00022771"/>
    </source>
</evidence>
<keyword evidence="11" id="KW-0539">Nucleus</keyword>
<dbReference type="PANTHER" id="PTHR24390">
    <property type="entry name" value="ZINC FINGER PROTEIN"/>
    <property type="match status" value="1"/>
</dbReference>
<evidence type="ECO:0000313" key="17">
    <source>
        <dbReference type="RefSeq" id="XP_008294022.1"/>
    </source>
</evidence>
<evidence type="ECO:0000256" key="4">
    <source>
        <dbReference type="ARBA" id="ARBA00022723"/>
    </source>
</evidence>
<proteinExistence type="inferred from homology"/>
<keyword evidence="4" id="KW-0479">Metal-binding</keyword>
<dbReference type="GO" id="GO:0008270">
    <property type="term" value="F:zinc ion binding"/>
    <property type="evidence" value="ECO:0007669"/>
    <property type="project" value="UniProtKB-KW"/>
</dbReference>
<evidence type="ECO:0000259" key="15">
    <source>
        <dbReference type="PROSITE" id="PS50157"/>
    </source>
</evidence>
<evidence type="ECO:0000256" key="2">
    <source>
        <dbReference type="ARBA" id="ARBA00004123"/>
    </source>
</evidence>
<evidence type="ECO:0000256" key="14">
    <source>
        <dbReference type="SAM" id="MobiDB-lite"/>
    </source>
</evidence>
<dbReference type="PROSITE" id="PS50157">
    <property type="entry name" value="ZINC_FINGER_C2H2_2"/>
    <property type="match status" value="7"/>
</dbReference>
<dbReference type="FunFam" id="3.30.160.60:FF:000303">
    <property type="entry name" value="Zinc finger protein 41"/>
    <property type="match status" value="1"/>
</dbReference>
<evidence type="ECO:0000256" key="1">
    <source>
        <dbReference type="ARBA" id="ARBA00003767"/>
    </source>
</evidence>
<feature type="region of interest" description="Disordered" evidence="14">
    <location>
        <begin position="217"/>
        <end position="241"/>
    </location>
</feature>
<name>A0A9Y4KNP5_9TELE</name>
<keyword evidence="13" id="KW-0175">Coiled coil</keyword>
<keyword evidence="6 12" id="KW-0863">Zinc-finger</keyword>
<dbReference type="Pfam" id="PF00096">
    <property type="entry name" value="zf-C2H2"/>
    <property type="match status" value="6"/>
</dbReference>
<dbReference type="SMART" id="SM00355">
    <property type="entry name" value="ZnF_C2H2"/>
    <property type="match status" value="7"/>
</dbReference>
<feature type="coiled-coil region" evidence="13">
    <location>
        <begin position="16"/>
        <end position="43"/>
    </location>
</feature>
<dbReference type="GO" id="GO:0000978">
    <property type="term" value="F:RNA polymerase II cis-regulatory region sequence-specific DNA binding"/>
    <property type="evidence" value="ECO:0007669"/>
    <property type="project" value="TreeGrafter"/>
</dbReference>
<evidence type="ECO:0000256" key="8">
    <source>
        <dbReference type="ARBA" id="ARBA00023015"/>
    </source>
</evidence>
<comment type="similarity">
    <text evidence="3">Belongs to the krueppel C2H2-type zinc-finger protein family.</text>
</comment>
<dbReference type="FunFam" id="3.30.160.60:FF:002343">
    <property type="entry name" value="Zinc finger protein 33A"/>
    <property type="match status" value="1"/>
</dbReference>
<dbReference type="Gene3D" id="3.30.160.60">
    <property type="entry name" value="Classic Zinc Finger"/>
    <property type="match status" value="7"/>
</dbReference>
<feature type="domain" description="C2H2-type" evidence="15">
    <location>
        <begin position="337"/>
        <end position="364"/>
    </location>
</feature>
<feature type="region of interest" description="Disordered" evidence="14">
    <location>
        <begin position="255"/>
        <end position="334"/>
    </location>
</feature>
<feature type="compositionally biased region" description="Polar residues" evidence="14">
    <location>
        <begin position="109"/>
        <end position="127"/>
    </location>
</feature>
<keyword evidence="5" id="KW-0677">Repeat</keyword>
<dbReference type="FunFam" id="3.30.160.60:FF:000912">
    <property type="entry name" value="Zinc finger protein 660"/>
    <property type="match status" value="2"/>
</dbReference>
<dbReference type="AlphaFoldDB" id="A0A9Y4KNP5"/>
<feature type="domain" description="C2H2-type" evidence="15">
    <location>
        <begin position="393"/>
        <end position="420"/>
    </location>
</feature>
<dbReference type="FunFam" id="3.30.160.60:FF:002061">
    <property type="entry name" value="Uncharacterized protein"/>
    <property type="match status" value="1"/>
</dbReference>
<dbReference type="FunFam" id="3.30.160.60:FF:001370">
    <property type="entry name" value="Zinc finger protein"/>
    <property type="match status" value="1"/>
</dbReference>
<gene>
    <name evidence="17" type="primary">LOC103367687</name>
</gene>
<comment type="subcellular location">
    <subcellularLocation>
        <location evidence="2">Nucleus</location>
    </subcellularLocation>
</comment>
<evidence type="ECO:0000313" key="16">
    <source>
        <dbReference type="Proteomes" id="UP000694891"/>
    </source>
</evidence>
<accession>A0A9Y4KNP5</accession>
<evidence type="ECO:0000256" key="9">
    <source>
        <dbReference type="ARBA" id="ARBA00023125"/>
    </source>
</evidence>
<evidence type="ECO:0000256" key="12">
    <source>
        <dbReference type="PROSITE-ProRule" id="PRU00042"/>
    </source>
</evidence>
<keyword evidence="10" id="KW-0804">Transcription</keyword>
<dbReference type="InterPro" id="IPR036236">
    <property type="entry name" value="Znf_C2H2_sf"/>
</dbReference>
<feature type="domain" description="C2H2-type" evidence="15">
    <location>
        <begin position="477"/>
        <end position="504"/>
    </location>
</feature>
<feature type="domain" description="C2H2-type" evidence="15">
    <location>
        <begin position="421"/>
        <end position="448"/>
    </location>
</feature>
<evidence type="ECO:0000256" key="10">
    <source>
        <dbReference type="ARBA" id="ARBA00023163"/>
    </source>
</evidence>
<feature type="compositionally biased region" description="Basic and acidic residues" evidence="14">
    <location>
        <begin position="290"/>
        <end position="301"/>
    </location>
</feature>
<dbReference type="InterPro" id="IPR013087">
    <property type="entry name" value="Znf_C2H2_type"/>
</dbReference>
<dbReference type="PANTHER" id="PTHR24390:SF244">
    <property type="entry name" value="LD33778P-RELATED"/>
    <property type="match status" value="1"/>
</dbReference>
<dbReference type="GO" id="GO:0006357">
    <property type="term" value="P:regulation of transcription by RNA polymerase II"/>
    <property type="evidence" value="ECO:0007669"/>
    <property type="project" value="TreeGrafter"/>
</dbReference>
<feature type="compositionally biased region" description="Polar residues" evidence="14">
    <location>
        <begin position="310"/>
        <end position="325"/>
    </location>
</feature>
<protein>
    <submittedName>
        <fullName evidence="17">Zinc finger protein 37-like isoform X2</fullName>
    </submittedName>
</protein>
<comment type="function">
    <text evidence="1">May be involved in transcriptional regulation.</text>
</comment>
<dbReference type="FunFam" id="3.30.160.60:FF:000097">
    <property type="entry name" value="Zinc finger protein"/>
    <property type="match status" value="1"/>
</dbReference>
<feature type="region of interest" description="Disordered" evidence="14">
    <location>
        <begin position="109"/>
        <end position="138"/>
    </location>
</feature>
<organism evidence="16 17">
    <name type="scientific">Stegastes partitus</name>
    <name type="common">bicolor damselfish</name>
    <dbReference type="NCBI Taxonomy" id="144197"/>
    <lineage>
        <taxon>Eukaryota</taxon>
        <taxon>Metazoa</taxon>
        <taxon>Chordata</taxon>
        <taxon>Craniata</taxon>
        <taxon>Vertebrata</taxon>
        <taxon>Euteleostomi</taxon>
        <taxon>Actinopterygii</taxon>
        <taxon>Neopterygii</taxon>
        <taxon>Teleostei</taxon>
        <taxon>Neoteleostei</taxon>
        <taxon>Acanthomorphata</taxon>
        <taxon>Ovalentaria</taxon>
        <taxon>Pomacentridae</taxon>
        <taxon>Stegastes</taxon>
    </lineage>
</organism>
<dbReference type="GeneID" id="103367687"/>
<dbReference type="SUPFAM" id="SSF57667">
    <property type="entry name" value="beta-beta-alpha zinc fingers"/>
    <property type="match status" value="4"/>
</dbReference>
<dbReference type="GO" id="GO:0003700">
    <property type="term" value="F:DNA-binding transcription factor activity"/>
    <property type="evidence" value="ECO:0007669"/>
    <property type="project" value="TreeGrafter"/>
</dbReference>
<evidence type="ECO:0000256" key="11">
    <source>
        <dbReference type="ARBA" id="ARBA00023242"/>
    </source>
</evidence>
<evidence type="ECO:0000256" key="7">
    <source>
        <dbReference type="ARBA" id="ARBA00022833"/>
    </source>
</evidence>
<dbReference type="Proteomes" id="UP000694891">
    <property type="component" value="Unplaced"/>
</dbReference>
<sequence>MSSVRNLRELINERLTAAAEEIFAEFEKTIVQYEEEIDRQRGLLDNIWKPRITLHTTDFPQQSVCKEEEVLTDQQLSNQERNSSLDQEDPEPLQIKVGQQELCTTLNQNDSEPAQIKQGQEGPSTSLDQEDPEPPQVKECKSICEEISREVLQSVDADETFTESQKTIVQCEENNDRQHRLLDITLIPELKLHRIDFPHQRVCNKWDVSADKQLCNQDSNSSLNQEDPEPPQIKEGQEELCSSQEGEQFVLRLEASGESDNSETEPDSDQFREPESSVAESRAQRRKRHIDLESTRSAELKPKKRHLRGRSQNNMEENSHMSASHSDTDTETGRKPVKCDVCGKAFKYRSKMRYHRRSHTGEKPYACSTCGKKFTRMSSIKYHKRIHTGEKPYACEICDKRFRGTVDLITHMRTHTGEKLHSCKTCGKTFTQRGHLLCHIRIHTGEKPYSCETCGKKFIQCNHLLRHMRTHTGEKPFSCKTCGKSFNQTEILNVHMKTHTYQKPCICSICGKEFKATSALMRHMRTHAGESPYL</sequence>
<dbReference type="GO" id="GO:0005634">
    <property type="term" value="C:nucleus"/>
    <property type="evidence" value="ECO:0007669"/>
    <property type="project" value="UniProtKB-SubCell"/>
</dbReference>
<feature type="domain" description="C2H2-type" evidence="15">
    <location>
        <begin position="449"/>
        <end position="476"/>
    </location>
</feature>
<feature type="domain" description="C2H2-type" evidence="15">
    <location>
        <begin position="505"/>
        <end position="532"/>
    </location>
</feature>
<dbReference type="PROSITE" id="PS00028">
    <property type="entry name" value="ZINC_FINGER_C2H2_1"/>
    <property type="match status" value="7"/>
</dbReference>
<keyword evidence="16" id="KW-1185">Reference proteome</keyword>
<dbReference type="RefSeq" id="XP_008294022.1">
    <property type="nucleotide sequence ID" value="XM_008295800.1"/>
</dbReference>
<evidence type="ECO:0000256" key="5">
    <source>
        <dbReference type="ARBA" id="ARBA00022737"/>
    </source>
</evidence>
<reference evidence="17" key="1">
    <citation type="submission" date="2025-08" db="UniProtKB">
        <authorList>
            <consortium name="RefSeq"/>
        </authorList>
    </citation>
    <scope>IDENTIFICATION</scope>
</reference>